<reference evidence="7" key="1">
    <citation type="submission" date="2020-09" db="EMBL/GenBank/DDBJ databases">
        <authorList>
            <person name="Kikuchi T."/>
        </authorList>
    </citation>
    <scope>NUCLEOTIDE SEQUENCE</scope>
    <source>
        <strain evidence="7">Ka4C1</strain>
    </source>
</reference>
<evidence type="ECO:0000313" key="7">
    <source>
        <dbReference type="EMBL" id="CAD5222353.1"/>
    </source>
</evidence>
<dbReference type="OrthoDB" id="202825at2759"/>
<dbReference type="GO" id="GO:0000226">
    <property type="term" value="P:microtubule cytoskeleton organization"/>
    <property type="evidence" value="ECO:0007669"/>
    <property type="project" value="TreeGrafter"/>
</dbReference>
<dbReference type="GO" id="GO:0070740">
    <property type="term" value="F:tubulin-glutamic acid ligase activity"/>
    <property type="evidence" value="ECO:0007669"/>
    <property type="project" value="TreeGrafter"/>
</dbReference>
<keyword evidence="6" id="KW-0732">Signal</keyword>
<comment type="caution">
    <text evidence="7">The sequence shown here is derived from an EMBL/GenBank/DDBJ whole genome shotgun (WGS) entry which is preliminary data.</text>
</comment>
<dbReference type="GO" id="GO:0019098">
    <property type="term" value="P:reproductive behavior"/>
    <property type="evidence" value="ECO:0007669"/>
    <property type="project" value="UniProtKB-ARBA"/>
</dbReference>
<evidence type="ECO:0000256" key="2">
    <source>
        <dbReference type="ARBA" id="ARBA00022598"/>
    </source>
</evidence>
<gene>
    <name evidence="7" type="ORF">BXYJ_LOCUS7321</name>
</gene>
<dbReference type="SMR" id="A0A7I8WHD4"/>
<evidence type="ECO:0000256" key="1">
    <source>
        <dbReference type="ARBA" id="ARBA00006820"/>
    </source>
</evidence>
<keyword evidence="4" id="KW-0067">ATP-binding</keyword>
<dbReference type="PROSITE" id="PS51221">
    <property type="entry name" value="TTL"/>
    <property type="match status" value="1"/>
</dbReference>
<evidence type="ECO:0000256" key="4">
    <source>
        <dbReference type="ARBA" id="ARBA00022840"/>
    </source>
</evidence>
<protein>
    <submittedName>
        <fullName evidence="7">(pine wood nematode) hypothetical protein</fullName>
    </submittedName>
</protein>
<feature type="signal peptide" evidence="6">
    <location>
        <begin position="1"/>
        <end position="23"/>
    </location>
</feature>
<evidence type="ECO:0000313" key="8">
    <source>
        <dbReference type="Proteomes" id="UP000659654"/>
    </source>
</evidence>
<keyword evidence="8" id="KW-1185">Reference proteome</keyword>
<dbReference type="GO" id="GO:0015631">
    <property type="term" value="F:tubulin binding"/>
    <property type="evidence" value="ECO:0007669"/>
    <property type="project" value="TreeGrafter"/>
</dbReference>
<dbReference type="AlphaFoldDB" id="A0A7I8WHD4"/>
<evidence type="ECO:0000256" key="6">
    <source>
        <dbReference type="SAM" id="SignalP"/>
    </source>
</evidence>
<keyword evidence="3" id="KW-0547">Nucleotide-binding</keyword>
<dbReference type="GO" id="GO:0036064">
    <property type="term" value="C:ciliary basal body"/>
    <property type="evidence" value="ECO:0007669"/>
    <property type="project" value="TreeGrafter"/>
</dbReference>
<evidence type="ECO:0000256" key="5">
    <source>
        <dbReference type="SAM" id="MobiDB-lite"/>
    </source>
</evidence>
<accession>A0A7I8WHD4</accession>
<comment type="similarity">
    <text evidence="1">Belongs to the tubulin--tyrosine ligase family.</text>
</comment>
<dbReference type="Proteomes" id="UP000582659">
    <property type="component" value="Unassembled WGS sequence"/>
</dbReference>
<feature type="region of interest" description="Disordered" evidence="5">
    <location>
        <begin position="608"/>
        <end position="628"/>
    </location>
</feature>
<dbReference type="Gene3D" id="3.30.470.20">
    <property type="entry name" value="ATP-grasp fold, B domain"/>
    <property type="match status" value="1"/>
</dbReference>
<sequence>MTTRWLVSYFQCLIGLWWALIDGWLNSGHTNDRMAETQPHYGHEDAKLSASSLPDEANIIELKPEDPQGYSGLLCLLQCLNTTITGTSSFKKLSEDERTAILSELSAASNKERPLVRHSIFPNMPPTIRFYKRETKVADFSVKKPPGRYKSTFRWCHTSLLPNLMKRTLRSSHYELVPEESEWRGYWGKHLHSFQYRTLTYWQKVNHFPGDFHLGRKDRLWLHLCDMARKFDGFGIMPYTYILPRDLPELREYLKSTKKHVILKPPASARGRGIQIVNKIEEVALDTPLIAQHYIESPLVMNGSKFDLRIYVYVSSLDPLKIYIFKDGLARFASVPYCHEQSYNNQYMHLTNFSINKFAEKNGITDGAVELKWRLSRFWKFVKENGKDPKVLWEKIKDVAIRAVISCVESVRKQQAVYCPYPFLNREVFGMDILVDSDYKPWILEMNISPSMQAATDQDVVVKAPLIADLMNMWRMEFVADGDVEAIDLSYRSKPLIEHKTRIHFYKEAEMMEFYHKTGKISPCILTELTDADLRILIEFEEEFKLRGDFDLIYPHNETIANYLKCNEPNYATLLLTAWICLSPEERTKGIQRIQKLAERGAHLAQIRVENEEKEEDASTKTTDSGSV</sequence>
<dbReference type="EMBL" id="CAJFCV020000003">
    <property type="protein sequence ID" value="CAG9109926.1"/>
    <property type="molecule type" value="Genomic_DNA"/>
</dbReference>
<dbReference type="PANTHER" id="PTHR12241:SF162">
    <property type="entry name" value="TUBULIN MONOGLUTAMYLASE TTLL4"/>
    <property type="match status" value="1"/>
</dbReference>
<evidence type="ECO:0000256" key="3">
    <source>
        <dbReference type="ARBA" id="ARBA00022741"/>
    </source>
</evidence>
<dbReference type="Proteomes" id="UP000659654">
    <property type="component" value="Unassembled WGS sequence"/>
</dbReference>
<name>A0A7I8WHD4_BURXY</name>
<dbReference type="Pfam" id="PF03133">
    <property type="entry name" value="TTL"/>
    <property type="match status" value="1"/>
</dbReference>
<keyword evidence="2" id="KW-0436">Ligase</keyword>
<proteinExistence type="inferred from homology"/>
<dbReference type="GO" id="GO:0005524">
    <property type="term" value="F:ATP binding"/>
    <property type="evidence" value="ECO:0007669"/>
    <property type="project" value="UniProtKB-KW"/>
</dbReference>
<organism evidence="7 8">
    <name type="scientific">Bursaphelenchus xylophilus</name>
    <name type="common">Pinewood nematode worm</name>
    <name type="synonym">Aphelenchoides xylophilus</name>
    <dbReference type="NCBI Taxonomy" id="6326"/>
    <lineage>
        <taxon>Eukaryota</taxon>
        <taxon>Metazoa</taxon>
        <taxon>Ecdysozoa</taxon>
        <taxon>Nematoda</taxon>
        <taxon>Chromadorea</taxon>
        <taxon>Rhabditida</taxon>
        <taxon>Tylenchina</taxon>
        <taxon>Tylenchomorpha</taxon>
        <taxon>Aphelenchoidea</taxon>
        <taxon>Aphelenchoididae</taxon>
        <taxon>Bursaphelenchus</taxon>
    </lineage>
</organism>
<dbReference type="PANTHER" id="PTHR12241">
    <property type="entry name" value="TUBULIN POLYGLUTAMYLASE"/>
    <property type="match status" value="1"/>
</dbReference>
<feature type="chain" id="PRO_5036204365" evidence="6">
    <location>
        <begin position="24"/>
        <end position="628"/>
    </location>
</feature>
<dbReference type="InterPro" id="IPR004344">
    <property type="entry name" value="TTL/TTLL_fam"/>
</dbReference>
<dbReference type="SUPFAM" id="SSF56059">
    <property type="entry name" value="Glutathione synthetase ATP-binding domain-like"/>
    <property type="match status" value="1"/>
</dbReference>
<dbReference type="EMBL" id="CAJFDI010000003">
    <property type="protein sequence ID" value="CAD5222353.1"/>
    <property type="molecule type" value="Genomic_DNA"/>
</dbReference>